<dbReference type="SUPFAM" id="SSF117281">
    <property type="entry name" value="Kelch motif"/>
    <property type="match status" value="2"/>
</dbReference>
<comment type="caution">
    <text evidence="1">The sequence shown here is derived from an EMBL/GenBank/DDBJ whole genome shotgun (WGS) entry which is preliminary data.</text>
</comment>
<evidence type="ECO:0008006" key="2">
    <source>
        <dbReference type="Google" id="ProtNLM"/>
    </source>
</evidence>
<evidence type="ECO:0000313" key="1">
    <source>
        <dbReference type="EMBL" id="KKL54552.1"/>
    </source>
</evidence>
<proteinExistence type="predicted"/>
<protein>
    <recommendedName>
        <fullName evidence="2">Galactose oxidase</fullName>
    </recommendedName>
</protein>
<feature type="non-terminal residue" evidence="1">
    <location>
        <position position="1"/>
    </location>
</feature>
<organism evidence="1">
    <name type="scientific">marine sediment metagenome</name>
    <dbReference type="NCBI Taxonomy" id="412755"/>
    <lineage>
        <taxon>unclassified sequences</taxon>
        <taxon>metagenomes</taxon>
        <taxon>ecological metagenomes</taxon>
    </lineage>
</organism>
<accession>A0A0F9FTT2</accession>
<gene>
    <name evidence="1" type="ORF">LCGC14_2264270</name>
</gene>
<dbReference type="PANTHER" id="PTHR23244">
    <property type="entry name" value="KELCH REPEAT DOMAIN"/>
    <property type="match status" value="1"/>
</dbReference>
<dbReference type="InterPro" id="IPR015915">
    <property type="entry name" value="Kelch-typ_b-propeller"/>
</dbReference>
<dbReference type="AlphaFoldDB" id="A0A0F9FTT2"/>
<dbReference type="Gene3D" id="2.120.10.80">
    <property type="entry name" value="Kelch-type beta propeller"/>
    <property type="match status" value="3"/>
</dbReference>
<feature type="non-terminal residue" evidence="1">
    <location>
        <position position="593"/>
    </location>
</feature>
<reference evidence="1" key="1">
    <citation type="journal article" date="2015" name="Nature">
        <title>Complex archaea that bridge the gap between prokaryotes and eukaryotes.</title>
        <authorList>
            <person name="Spang A."/>
            <person name="Saw J.H."/>
            <person name="Jorgensen S.L."/>
            <person name="Zaremba-Niedzwiedzka K."/>
            <person name="Martijn J."/>
            <person name="Lind A.E."/>
            <person name="van Eijk R."/>
            <person name="Schleper C."/>
            <person name="Guy L."/>
            <person name="Ettema T.J."/>
        </authorList>
    </citation>
    <scope>NUCLEOTIDE SEQUENCE</scope>
</reference>
<name>A0A0F9FTT2_9ZZZZ</name>
<dbReference type="EMBL" id="LAZR01031160">
    <property type="protein sequence ID" value="KKL54552.1"/>
    <property type="molecule type" value="Genomic_DNA"/>
</dbReference>
<sequence>GSGYSGYLNDLWKFDGTNWTWISGSDLTDQAGVYGTKGVADPANVPGARERSISWTDNDGNLWLFGGKGRVGSLTGNLNDLWKFDGTNWTWVSGSDFRNSIGVYGTKGVADLNNMPGARYDSVSWIDSESNLWLFGGYGFGNIFSEGMLNDLWKYDGTNWTWVSGSDTTGQPGVYGTKGIADPNNVPCARYFSVSWTDSGGNGWLFGGQSYDNFGNYGRFNDLWKFDGTNWMWVSGSDTVNNNGVYGTKGVADVSNVPGGRESCISWTDNAGDLWLLGGQGYDISSIPGSSTSYGYLNDLWKYDGVNWTWVSGSDTKNQAGVYGYKGIADPSNTPGARLLGVSWTDGTGNLMLFGGIGRDRIGMVGERNDFWKFDGANWTWMDGSDREYNIGIYGTKGVADSANIPGARQYSTSWKDSTGDLWLFGGGGYDSVGDEGKLNDLWKFDGTNWTWVSGSDITDQLGVYGTKGVADAANTPSARYFAFSWSDINGFLWLFGGDGYDCDGNRGNLNDLWKFDGTNWTWVMGSDIRNQPGVYGTKGVADPNNIPDGRSNGVSWVDNEGNFWLFGGSGYSGYLNDLWKFDGTNWTWISGS</sequence>